<feature type="region of interest" description="Disordered" evidence="1">
    <location>
        <begin position="617"/>
        <end position="642"/>
    </location>
</feature>
<accession>A0AA39IQ91</accession>
<dbReference type="InterPro" id="IPR041966">
    <property type="entry name" value="LOTUS-like"/>
</dbReference>
<feature type="domain" description="HTH OST-type" evidence="2">
    <location>
        <begin position="4"/>
        <end position="78"/>
    </location>
</feature>
<protein>
    <recommendedName>
        <fullName evidence="2">HTH OST-type domain-containing protein</fullName>
    </recommendedName>
</protein>
<keyword evidence="4" id="KW-1185">Reference proteome</keyword>
<gene>
    <name evidence="3" type="ORF">QR680_010112</name>
</gene>
<evidence type="ECO:0000259" key="2">
    <source>
        <dbReference type="PROSITE" id="PS51644"/>
    </source>
</evidence>
<feature type="compositionally biased region" description="Low complexity" evidence="1">
    <location>
        <begin position="831"/>
        <end position="840"/>
    </location>
</feature>
<dbReference type="Gene3D" id="3.30.420.610">
    <property type="entry name" value="LOTUS domain-like"/>
    <property type="match status" value="1"/>
</dbReference>
<evidence type="ECO:0000313" key="4">
    <source>
        <dbReference type="Proteomes" id="UP001175271"/>
    </source>
</evidence>
<feature type="region of interest" description="Disordered" evidence="1">
    <location>
        <begin position="1097"/>
        <end position="1129"/>
    </location>
</feature>
<dbReference type="EMBL" id="JAUCMV010000001">
    <property type="protein sequence ID" value="KAK0427209.1"/>
    <property type="molecule type" value="Genomic_DNA"/>
</dbReference>
<sequence>MDEDLENIKVQIASTLVAGGSAGYMVNDFDKIYREDWDTSVPYEKFGYSSLLAFLKSIPDRATVIVRQNGIATVTPVKTDETAKILNLVDRTEKKRPPPTHIHVSIPPFGLLARPEMNEMPCSSTSSVSSSSGQPSELTYEALLDLVKQSQNIQVKDMKIKAKKRLNVDVTVDNLNKLFNCNAKSELEAYTIGFRGVVEVRPTKNGNGQMTYLCPERLAFSKTSLFLEICKKKRMTMRDVHALYQKFHNGSLFTTETANSVLGTSATSALGALREAYGAKLNFDTVSASEWDTVITVKNGQLYTIDTLKSQIEKFNVLYINAHEKYAVTHYANVPNFSVDTLNDILGTSASTKEDALTQALHGFATVKRVANDIHVKKIGHSKRDQFLDLLAELAPIYDRNLWKEYRRMFNEEATTYRLNVLLETSGSDNREALQQACGNDIYFKDDYVLNAYLIFYPAKEPPRRTNDFLRYQFVALIYSSKTISLYNLCLKLKKQFHTEYNLETMNRIFGCSEPSRKAIIDKYLKPFIRTEGKNDDAGMRLQLYFKTKVLRTGQSSNSARDDVMSISSGSTSTSRRDLSPVASSTKSFSSMSDASSARRSALEMPSSLLVVAPPPKLAPAQIPKKPAPPTPQNVSQKASSAKAPVAKVAPLSYTPTIVKKDSATQTEAVETLLPPAPKCMKDVADVLADFLASSGGIKLMVADVVKLLKTKYAHTNIAFPSDYRSAVELSVKLVGLSSGRLNIEYYNELAFVKPADNSKTWDPSVVKHITIPLYSDGIRFEQQADLDQGSSSSTPSSAHSVGSSFGIYAKDTVTKTALPRPAAAPPVPPTKSSSKPSNTQKKKNCVLKGPSMEANSNAHTVDHLGTSDDDSESDEHSECVEDATCDAKEEKLHYDDEECDENEPDYPLEIATSVEQSVAPFVPKTDEQRRIYDLLLARLKKDMSIISITNKSEEIVDTKLTLEKLNEIFDFNVTTIRDAYIRIFGKDVVVTRTSTDFALFYMGNDGVLSRRKEDIIAFVRERGSVTVGELILTFLLDIGPGKRRLIAVFNRILGTDEAVLEDALRKGLEPELDTSEIVGSKNEMILLKAMPIRRKRGENSPSPPLLDERKTAEVVPCEQTPSTSKLQPIPTKLTSDLLVSLIKESKQITMENLKKKAKSRYKITITLRKLRKLFDCNATTELEAIRIGLSGVVKVSTSRTGAGNLLYMPDKKTSVNETSRSTPDYERVDKDQHMISTKGGLLNYIRQNRTISLKKLNAYHHKHYGSTLSKKVANKILGTAEETPLDAICNAFPGTVFVEPDTPGVSNMHCLISIHRSACRIAPRKARYTKDVLLSQFERFPRIYLTIHERYAIENFDVPDLSLQTLNRIFGISEETRKGALQKGLMGVARVVGKDSNLIIERLTDQNKHIEGESSHQVFEDEEESEYERPQHSGSLVFHSRVNPPSSEGDDSSTSSKQDRLRPLPNNGNYIENKRKQEKRNNIQVLLSFLSPIYDFNFRIEYRVAFHREPTVEALNEIFGVNESTDVDALRAGCEHRLKAPYDPEMDSFLLVYPANAKAKYTEDLQTFLQNQFIDQIYQSRTISLYNLWVKLKKMVNIGDLESLKQIFKVSNGTWPQIIEREWPRTIEVSGSDDPTGMRVELRYVEPDDEQSDIDDQSLHEDRSYVDEPLPEETSHMRESIDPAPQKPSCTLYPRQSDHRPPSDISVEAELKRSEEPVPVKNIVFAAVPPLPQRPTVVKKAADCQTDAQPPAVKPTNLEQLARELSTFLESSGGIELTVDDAVDHLKCRHANHSNLFPSDTKMAFEFCKKMVLSSCGTLEFVFYNNMALVRLADKVASWNPSTAQKVQIPFCGVDTKTGTLNPPSTNGHSDLPQDCFIS</sequence>
<feature type="region of interest" description="Disordered" evidence="1">
    <location>
        <begin position="1647"/>
        <end position="1666"/>
    </location>
</feature>
<proteinExistence type="predicted"/>
<dbReference type="Pfam" id="PF12872">
    <property type="entry name" value="OST-HTH"/>
    <property type="match status" value="1"/>
</dbReference>
<organism evidence="3 4">
    <name type="scientific">Steinernema hermaphroditum</name>
    <dbReference type="NCBI Taxonomy" id="289476"/>
    <lineage>
        <taxon>Eukaryota</taxon>
        <taxon>Metazoa</taxon>
        <taxon>Ecdysozoa</taxon>
        <taxon>Nematoda</taxon>
        <taxon>Chromadorea</taxon>
        <taxon>Rhabditida</taxon>
        <taxon>Tylenchina</taxon>
        <taxon>Panagrolaimomorpha</taxon>
        <taxon>Strongyloidoidea</taxon>
        <taxon>Steinernematidae</taxon>
        <taxon>Steinernema</taxon>
    </lineage>
</organism>
<dbReference type="InterPro" id="IPR025605">
    <property type="entry name" value="OST-HTH/LOTUS_dom"/>
</dbReference>
<dbReference type="Proteomes" id="UP001175271">
    <property type="component" value="Unassembled WGS sequence"/>
</dbReference>
<evidence type="ECO:0000256" key="1">
    <source>
        <dbReference type="SAM" id="MobiDB-lite"/>
    </source>
</evidence>
<feature type="region of interest" description="Disordered" evidence="1">
    <location>
        <begin position="1411"/>
        <end position="1476"/>
    </location>
</feature>
<dbReference type="PROSITE" id="PS51644">
    <property type="entry name" value="HTH_OST"/>
    <property type="match status" value="1"/>
</dbReference>
<name>A0AA39IQ91_9BILA</name>
<feature type="compositionally biased region" description="Acidic residues" evidence="1">
    <location>
        <begin position="1648"/>
        <end position="1657"/>
    </location>
</feature>
<feature type="region of interest" description="Disordered" evidence="1">
    <location>
        <begin position="557"/>
        <end position="591"/>
    </location>
</feature>
<feature type="region of interest" description="Disordered" evidence="1">
    <location>
        <begin position="1672"/>
        <end position="1706"/>
    </location>
</feature>
<reference evidence="3" key="1">
    <citation type="submission" date="2023-06" db="EMBL/GenBank/DDBJ databases">
        <title>Genomic analysis of the entomopathogenic nematode Steinernema hermaphroditum.</title>
        <authorList>
            <person name="Schwarz E.M."/>
            <person name="Heppert J.K."/>
            <person name="Baniya A."/>
            <person name="Schwartz H.T."/>
            <person name="Tan C.-H."/>
            <person name="Antoshechkin I."/>
            <person name="Sternberg P.W."/>
            <person name="Goodrich-Blair H."/>
            <person name="Dillman A.R."/>
        </authorList>
    </citation>
    <scope>NUCLEOTIDE SEQUENCE</scope>
    <source>
        <strain evidence="3">PS9179</strain>
        <tissue evidence="3">Whole animal</tissue>
    </source>
</reference>
<comment type="caution">
    <text evidence="3">The sequence shown here is derived from an EMBL/GenBank/DDBJ whole genome shotgun (WGS) entry which is preliminary data.</text>
</comment>
<feature type="region of interest" description="Disordered" evidence="1">
    <location>
        <begin position="819"/>
        <end position="882"/>
    </location>
</feature>
<evidence type="ECO:0000313" key="3">
    <source>
        <dbReference type="EMBL" id="KAK0427209.1"/>
    </source>
</evidence>